<sequence length="403" mass="44664">MLNLGHNGEAQRFMHQIMTDVRSLDVILHPGNRTIPDDLYNIDAKKFIGRIATNAEIVKGRLNDILNGHHRGDSKVMNLFYYTLAPAWNGNDLDGSDMYTNLTVWDFSTRFYTMATNIVENYELWNNQSIRISSTAAGQFILKSGPNLFRMSRKILDELLYEAAANVHWVDTLQLVFLAVEGTVISSLAALYLAYLLRAVAAQRHKLYGTFLVVPLGLTRALASQNTNLLVDDDDDDDMSDEDERAGGPGGDEEAEEDGGVDVVKVKRRATLNVSEMSSPTPDGVEGGHPRRTLSRSLSARGAGLGGAATRVERNGLNDRLPRSRSMTADLMEPRSGWNGFRSLRIWQALTRRGRSVMPLPQVNSTTAAAAAAVLPPTRRKLKDDSHETLIMMMPFVFWSAVV</sequence>
<proteinExistence type="predicted"/>
<evidence type="ECO:0000256" key="1">
    <source>
        <dbReference type="SAM" id="MobiDB-lite"/>
    </source>
</evidence>
<name>A0A8J4BSZ5_9CHLO</name>
<dbReference type="PANTHER" id="PTHR31600">
    <property type="entry name" value="TINY MACROCYSTS PROTEIN B-RELATED"/>
    <property type="match status" value="1"/>
</dbReference>
<accession>A0A8J4BSZ5</accession>
<gene>
    <name evidence="2" type="ORF">Vafri_21326</name>
</gene>
<feature type="compositionally biased region" description="Acidic residues" evidence="1">
    <location>
        <begin position="251"/>
        <end position="260"/>
    </location>
</feature>
<keyword evidence="3" id="KW-1185">Reference proteome</keyword>
<reference evidence="2" key="1">
    <citation type="journal article" date="2021" name="Proc. Natl. Acad. Sci. U.S.A.">
        <title>Three genomes in the algal genus Volvox reveal the fate of a haploid sex-determining region after a transition to homothallism.</title>
        <authorList>
            <person name="Yamamoto K."/>
            <person name="Hamaji T."/>
            <person name="Kawai-Toyooka H."/>
            <person name="Matsuzaki R."/>
            <person name="Takahashi F."/>
            <person name="Nishimura Y."/>
            <person name="Kawachi M."/>
            <person name="Noguchi H."/>
            <person name="Minakuchi Y."/>
            <person name="Umen J.G."/>
            <person name="Toyoda A."/>
            <person name="Nozaki H."/>
        </authorList>
    </citation>
    <scope>NUCLEOTIDE SEQUENCE</scope>
    <source>
        <strain evidence="2">NIES-3780</strain>
    </source>
</reference>
<dbReference type="InterPro" id="IPR052994">
    <property type="entry name" value="Tiny_macrocysts_regulators"/>
</dbReference>
<feature type="compositionally biased region" description="Polar residues" evidence="1">
    <location>
        <begin position="272"/>
        <end position="281"/>
    </location>
</feature>
<evidence type="ECO:0000313" key="3">
    <source>
        <dbReference type="Proteomes" id="UP000747399"/>
    </source>
</evidence>
<protein>
    <submittedName>
        <fullName evidence="2">Uncharacterized protein</fullName>
    </submittedName>
</protein>
<dbReference type="PANTHER" id="PTHR31600:SF2">
    <property type="entry name" value="GAMETE ENRICHED GENE 10 PROTEIN-RELATED"/>
    <property type="match status" value="1"/>
</dbReference>
<organism evidence="2 3">
    <name type="scientific">Volvox africanus</name>
    <dbReference type="NCBI Taxonomy" id="51714"/>
    <lineage>
        <taxon>Eukaryota</taxon>
        <taxon>Viridiplantae</taxon>
        <taxon>Chlorophyta</taxon>
        <taxon>core chlorophytes</taxon>
        <taxon>Chlorophyceae</taxon>
        <taxon>CS clade</taxon>
        <taxon>Chlamydomonadales</taxon>
        <taxon>Volvocaceae</taxon>
        <taxon>Volvox</taxon>
    </lineage>
</organism>
<evidence type="ECO:0000313" key="2">
    <source>
        <dbReference type="EMBL" id="GIL68040.1"/>
    </source>
</evidence>
<comment type="caution">
    <text evidence="2">The sequence shown here is derived from an EMBL/GenBank/DDBJ whole genome shotgun (WGS) entry which is preliminary data.</text>
</comment>
<dbReference type="EMBL" id="BNCO01000109">
    <property type="protein sequence ID" value="GIL68040.1"/>
    <property type="molecule type" value="Genomic_DNA"/>
</dbReference>
<feature type="region of interest" description="Disordered" evidence="1">
    <location>
        <begin position="229"/>
        <end position="293"/>
    </location>
</feature>
<dbReference type="AlphaFoldDB" id="A0A8J4BSZ5"/>
<feature type="compositionally biased region" description="Acidic residues" evidence="1">
    <location>
        <begin position="231"/>
        <end position="244"/>
    </location>
</feature>
<dbReference type="Proteomes" id="UP000747399">
    <property type="component" value="Unassembled WGS sequence"/>
</dbReference>